<evidence type="ECO:0000256" key="3">
    <source>
        <dbReference type="ARBA" id="ARBA00022679"/>
    </source>
</evidence>
<evidence type="ECO:0000256" key="5">
    <source>
        <dbReference type="ARBA" id="ARBA00022741"/>
    </source>
</evidence>
<dbReference type="GO" id="GO:0046872">
    <property type="term" value="F:metal ion binding"/>
    <property type="evidence" value="ECO:0007669"/>
    <property type="project" value="UniProtKB-KW"/>
</dbReference>
<evidence type="ECO:0000256" key="9">
    <source>
        <dbReference type="ARBA" id="ARBA00022842"/>
    </source>
</evidence>
<evidence type="ECO:0000256" key="11">
    <source>
        <dbReference type="ARBA" id="ARBA00038887"/>
    </source>
</evidence>
<dbReference type="Pfam" id="PF00480">
    <property type="entry name" value="ROK"/>
    <property type="match status" value="1"/>
</dbReference>
<evidence type="ECO:0000313" key="14">
    <source>
        <dbReference type="Proteomes" id="UP000316968"/>
    </source>
</evidence>
<keyword evidence="14" id="KW-1185">Reference proteome</keyword>
<dbReference type="InterPro" id="IPR051804">
    <property type="entry name" value="Carb_Metab_Reg_Kinase/Isom"/>
</dbReference>
<keyword evidence="10" id="KW-0119">Carbohydrate metabolism</keyword>
<sequence>MIGRDNEQTPHLGDSVLDSALDSVPVGAIEAGGTKFVCGIGSVDGEIHDRISFPTGPPEETLAQAIDYFAGRGVQAIGVGSFGPIDLRAGSAKYGFVTTTPKVGWANFDFLGTLRRSFDVPYGWDTDVNAAAYGEAIWGAARGLDSCVYYTIGTGVGVGVYAEGRLLHGLLHPEGGHLRLRRHPDDTFAGCCPYHGDCLEGMAAGPALQARWGVPGHELAADHPAWEIEAHYIAESIAAAVLLLSPRRIILGGGVMQQEHLLPLIRQRAAASLNGYVAASELAEGLGEYIVAPGLGTQSGLRGALALGIRALEQSRSGLGDSSLSGI</sequence>
<comment type="catalytic activity">
    <reaction evidence="12">
        <text>D-fructose + ATP = D-fructose 6-phosphate + ADP + H(+)</text>
        <dbReference type="Rhea" id="RHEA:16125"/>
        <dbReference type="ChEBI" id="CHEBI:15378"/>
        <dbReference type="ChEBI" id="CHEBI:30616"/>
        <dbReference type="ChEBI" id="CHEBI:37721"/>
        <dbReference type="ChEBI" id="CHEBI:61527"/>
        <dbReference type="ChEBI" id="CHEBI:456216"/>
        <dbReference type="EC" id="2.7.1.4"/>
    </reaction>
</comment>
<dbReference type="FunFam" id="3.30.420.40:FF:000136">
    <property type="entry name" value="Putative fructokinase"/>
    <property type="match status" value="1"/>
</dbReference>
<name>A0A4Y6V0I4_SACBS</name>
<evidence type="ECO:0000256" key="12">
    <source>
        <dbReference type="ARBA" id="ARBA00048451"/>
    </source>
</evidence>
<evidence type="ECO:0000256" key="8">
    <source>
        <dbReference type="ARBA" id="ARBA00022840"/>
    </source>
</evidence>
<dbReference type="PANTHER" id="PTHR42742:SF3">
    <property type="entry name" value="FRUCTOKINASE"/>
    <property type="match status" value="1"/>
</dbReference>
<dbReference type="CDD" id="cd24067">
    <property type="entry name" value="ASKHA_NBD_ROK_BsFRK-like"/>
    <property type="match status" value="1"/>
</dbReference>
<dbReference type="EC" id="2.7.1.4" evidence="11"/>
<dbReference type="KEGG" id="saca:FFV09_15480"/>
<dbReference type="Gene3D" id="3.30.420.40">
    <property type="match status" value="2"/>
</dbReference>
<evidence type="ECO:0000256" key="10">
    <source>
        <dbReference type="ARBA" id="ARBA00023277"/>
    </source>
</evidence>
<evidence type="ECO:0000256" key="4">
    <source>
        <dbReference type="ARBA" id="ARBA00022723"/>
    </source>
</evidence>
<keyword evidence="7" id="KW-0862">Zinc</keyword>
<dbReference type="InterPro" id="IPR000600">
    <property type="entry name" value="ROK"/>
</dbReference>
<accession>A0A4Y6V0I4</accession>
<dbReference type="PROSITE" id="PS01125">
    <property type="entry name" value="ROK"/>
    <property type="match status" value="1"/>
</dbReference>
<comment type="cofactor">
    <cofactor evidence="1">
        <name>Mg(2+)</name>
        <dbReference type="ChEBI" id="CHEBI:18420"/>
    </cofactor>
</comment>
<dbReference type="Proteomes" id="UP000316968">
    <property type="component" value="Chromosome"/>
</dbReference>
<dbReference type="InterPro" id="IPR049874">
    <property type="entry name" value="ROK_cs"/>
</dbReference>
<dbReference type="OrthoDB" id="9795247at2"/>
<dbReference type="GO" id="GO:0005524">
    <property type="term" value="F:ATP binding"/>
    <property type="evidence" value="ECO:0007669"/>
    <property type="project" value="UniProtKB-KW"/>
</dbReference>
<comment type="similarity">
    <text evidence="2">Belongs to the ROK (NagC/XylR) family.</text>
</comment>
<keyword evidence="6" id="KW-0418">Kinase</keyword>
<proteinExistence type="inferred from homology"/>
<organism evidence="13 14">
    <name type="scientific">Saccharibacillus brassicae</name>
    <dbReference type="NCBI Taxonomy" id="2583377"/>
    <lineage>
        <taxon>Bacteria</taxon>
        <taxon>Bacillati</taxon>
        <taxon>Bacillota</taxon>
        <taxon>Bacilli</taxon>
        <taxon>Bacillales</taxon>
        <taxon>Paenibacillaceae</taxon>
        <taxon>Saccharibacillus</taxon>
    </lineage>
</organism>
<keyword evidence="9" id="KW-0460">Magnesium</keyword>
<dbReference type="RefSeq" id="WP_141448665.1">
    <property type="nucleotide sequence ID" value="NZ_CP041217.1"/>
</dbReference>
<dbReference type="PANTHER" id="PTHR42742">
    <property type="entry name" value="TRANSCRIPTIONAL REPRESSOR MPRA"/>
    <property type="match status" value="1"/>
</dbReference>
<keyword evidence="8" id="KW-0067">ATP-binding</keyword>
<reference evidence="13 14" key="1">
    <citation type="submission" date="2019-06" db="EMBL/GenBank/DDBJ databases">
        <title>Saccharibacillus brassicae sp. nov., an endophytic bacterium isolated from Chinese cabbage seeds (Brassica pekinensis).</title>
        <authorList>
            <person name="Jiang L."/>
            <person name="Lee J."/>
            <person name="Kim S.W."/>
        </authorList>
    </citation>
    <scope>NUCLEOTIDE SEQUENCE [LARGE SCALE GENOMIC DNA]</scope>
    <source>
        <strain evidence="14">KCTC 43072 / ATSA2</strain>
    </source>
</reference>
<dbReference type="SUPFAM" id="SSF53067">
    <property type="entry name" value="Actin-like ATPase domain"/>
    <property type="match status" value="1"/>
</dbReference>
<keyword evidence="5" id="KW-0547">Nucleotide-binding</keyword>
<evidence type="ECO:0000256" key="7">
    <source>
        <dbReference type="ARBA" id="ARBA00022833"/>
    </source>
</evidence>
<evidence type="ECO:0000313" key="13">
    <source>
        <dbReference type="EMBL" id="QDH22121.1"/>
    </source>
</evidence>
<evidence type="ECO:0000256" key="6">
    <source>
        <dbReference type="ARBA" id="ARBA00022777"/>
    </source>
</evidence>
<dbReference type="AlphaFoldDB" id="A0A4Y6V0I4"/>
<dbReference type="InterPro" id="IPR043129">
    <property type="entry name" value="ATPase_NBD"/>
</dbReference>
<keyword evidence="3" id="KW-0808">Transferase</keyword>
<dbReference type="EMBL" id="CP041217">
    <property type="protein sequence ID" value="QDH22121.1"/>
    <property type="molecule type" value="Genomic_DNA"/>
</dbReference>
<dbReference type="FunFam" id="3.30.420.40:FF:000153">
    <property type="entry name" value="Putative fructokinase"/>
    <property type="match status" value="1"/>
</dbReference>
<evidence type="ECO:0000256" key="2">
    <source>
        <dbReference type="ARBA" id="ARBA00006479"/>
    </source>
</evidence>
<dbReference type="GO" id="GO:0008865">
    <property type="term" value="F:fructokinase activity"/>
    <property type="evidence" value="ECO:0007669"/>
    <property type="project" value="UniProtKB-EC"/>
</dbReference>
<evidence type="ECO:0000256" key="1">
    <source>
        <dbReference type="ARBA" id="ARBA00001946"/>
    </source>
</evidence>
<protein>
    <recommendedName>
        <fullName evidence="11">fructokinase</fullName>
        <ecNumber evidence="11">2.7.1.4</ecNumber>
    </recommendedName>
</protein>
<keyword evidence="4" id="KW-0479">Metal-binding</keyword>
<gene>
    <name evidence="13" type="ORF">FFV09_15480</name>
</gene>